<accession>A0A914YLQ0</accession>
<dbReference type="InterPro" id="IPR039360">
    <property type="entry name" value="Ras_GTPase"/>
</dbReference>
<dbReference type="SMART" id="SM00323">
    <property type="entry name" value="RasGAP"/>
    <property type="match status" value="1"/>
</dbReference>
<dbReference type="InterPro" id="IPR008936">
    <property type="entry name" value="Rho_GTPase_activation_prot"/>
</dbReference>
<name>A0A914YLQ0_9BILA</name>
<keyword evidence="4" id="KW-1185">Reference proteome</keyword>
<feature type="domain" description="Ras-GAP" evidence="3">
    <location>
        <begin position="1135"/>
        <end position="1327"/>
    </location>
</feature>
<proteinExistence type="predicted"/>
<dbReference type="WBParaSite" id="PSU_v2.g20292.t1">
    <property type="protein sequence ID" value="PSU_v2.g20292.t1"/>
    <property type="gene ID" value="PSU_v2.g20292"/>
</dbReference>
<dbReference type="PANTHER" id="PTHR10194">
    <property type="entry name" value="RAS GTPASE-ACTIVATING PROTEINS"/>
    <property type="match status" value="1"/>
</dbReference>
<keyword evidence="1" id="KW-0343">GTPase activation</keyword>
<evidence type="ECO:0000256" key="2">
    <source>
        <dbReference type="ARBA" id="ARBA00022553"/>
    </source>
</evidence>
<dbReference type="GO" id="GO:0005096">
    <property type="term" value="F:GTPase activator activity"/>
    <property type="evidence" value="ECO:0007669"/>
    <property type="project" value="UniProtKB-KW"/>
</dbReference>
<dbReference type="InterPro" id="IPR001936">
    <property type="entry name" value="RasGAP_dom"/>
</dbReference>
<dbReference type="PANTHER" id="PTHR10194:SF142">
    <property type="entry name" value="NEUROFIBROMIN"/>
    <property type="match status" value="1"/>
</dbReference>
<reference evidence="5" key="1">
    <citation type="submission" date="2022-11" db="UniProtKB">
        <authorList>
            <consortium name="WormBaseParasite"/>
        </authorList>
    </citation>
    <scope>IDENTIFICATION</scope>
</reference>
<evidence type="ECO:0000256" key="1">
    <source>
        <dbReference type="ARBA" id="ARBA00022468"/>
    </source>
</evidence>
<dbReference type="Pfam" id="PF00616">
    <property type="entry name" value="RasGAP"/>
    <property type="match status" value="1"/>
</dbReference>
<evidence type="ECO:0000259" key="3">
    <source>
        <dbReference type="PROSITE" id="PS50018"/>
    </source>
</evidence>
<keyword evidence="2" id="KW-0597">Phosphoprotein</keyword>
<evidence type="ECO:0000313" key="4">
    <source>
        <dbReference type="Proteomes" id="UP000887577"/>
    </source>
</evidence>
<dbReference type="PROSITE" id="PS50018">
    <property type="entry name" value="RAS_GTPASE_ACTIV_2"/>
    <property type="match status" value="1"/>
</dbReference>
<evidence type="ECO:0000313" key="5">
    <source>
        <dbReference type="WBParaSite" id="PSU_v2.g20292.t1"/>
    </source>
</evidence>
<dbReference type="Gene3D" id="1.10.506.10">
    <property type="entry name" value="GTPase Activation - p120gap, domain 1"/>
    <property type="match status" value="2"/>
</dbReference>
<dbReference type="Proteomes" id="UP000887577">
    <property type="component" value="Unplaced"/>
</dbReference>
<organism evidence="4 5">
    <name type="scientific">Panagrolaimus superbus</name>
    <dbReference type="NCBI Taxonomy" id="310955"/>
    <lineage>
        <taxon>Eukaryota</taxon>
        <taxon>Metazoa</taxon>
        <taxon>Ecdysozoa</taxon>
        <taxon>Nematoda</taxon>
        <taxon>Chromadorea</taxon>
        <taxon>Rhabditida</taxon>
        <taxon>Tylenchina</taxon>
        <taxon>Panagrolaimomorpha</taxon>
        <taxon>Panagrolaimoidea</taxon>
        <taxon>Panagrolaimidae</taxon>
        <taxon>Panagrolaimus</taxon>
    </lineage>
</organism>
<dbReference type="SUPFAM" id="SSF48350">
    <property type="entry name" value="GTPase activation domain, GAP"/>
    <property type="match status" value="1"/>
</dbReference>
<protein>
    <submittedName>
        <fullName evidence="5">Ras-GAP domain-containing protein</fullName>
    </submittedName>
</protein>
<sequence>MQSVLPSGSRPISSSISSQFQKQKPVEWISSLIQRYQDQLPTNTGKPIDRETRQLLNTSHTCIINVSKHHLHLVVLALVRVLKGVNSSRWTSEVALSQSRLIVLETLLECLNEAEPTSGRNVERECCMKNVLEEMWILISCTRSGPIRNKAIAIVARVGALHSGLMLSRLERALQALKAEECDEEQNDLALAHINIMSNVMFTSEYIVKIITLTNQLWPVRKEHLETVCNMLQSILWKWIEGNPTQFSTLQHTSNSQISEVCDALFLAMNTNELRRRAICWPVQMMLIAISPVGLCSLESQQDSESGLINLPAIVVAKKQFLDAIVTVVQTYVTNARPIWSGQVQYACHAAVNLCKCATFVTLSDFFIFNVVQSLIEHVKSVLLTGFRPREMDRKILVDCFVSLFRLKFDNDMFRICLSSSQTVLQLVLVEALCIISTQPRLHWWPKIELIYSRSDQLRALLMAVIEKVLETDPINASSGHLPLSVSRKMSGKLRVERSCMASMSSDGSCSQQRLLIALLKLITSQPLLLIRQRGKEDEGCIDSVVSALVLLIDHPQLHSGAMQALLALHSVITHWNHQSPRHAMQSFFTVGSHMIEFVKRHYDLVNEEYIDAMTTQSLIKFEAVCFLYLWSCDSDMVLCALSLFELNAVHSAQLSPNLASPLSAHLSSASNIITAGRVVLQKSIYKHLRTLPHTNPSLNEAWHESYRIWELFTNHLVSGVKDHVDFIEHVTRIAAYSSTTTDITQCMVDVWANISGFLCSLSHLIYANEQNHVTSFLGKLLSVLRTETASMRDVMCKNVKELISFEMDYALDHFILHTISVQLIQHTSNGLFVEHIIYILKNMLSRRAVVVLKTESTIQIISALLTHSEQPGVRLDPVAHAETISTKSGGSGGSSNPGQATNKAITLVKKLSGLILLIIDNSTAQKISTQIQSRLIEYFSNALTALPGYSNSQLKYDAIVAVLQALSKLLGNMSIALSPLNFNKIFNLLVDTFNHAFTSSSSLVHSSSMHNTMETPIGLGVGTPGTENISPFSPEIIANTEDYALTAVANLVGSNLELGITRLIETAWTGEPKLRRWILEAICRVLSQKSSGSANTLSEVNAQQCELLKLITLISDDGGLPLVNALITALPNENIDQLSRVLVIAFSERHLLSELLWTVLNREAECVMSPSTLFRGSSLAAKIIGYCFRVFGHAYLYETLSPLFQFMLKKPDKIYEIEQERLCGSATVESGVDATIEVTEMAFTLILSSDSRFPYQLKSVCHAIYHVINSRFPNCGLSALGKILFLRFFNPAIVSPYENQMLSRRPTRAMSRGLTLISKILQGTVNQPTHPKEASMSHFQPLMNSKTDAVAIFLSIVALNESAETWMDADSSVSPSVNLPLLQNIHELFSANRCEIVRNLRLLATHTNLCSRIDALLHALPDQLPSRQLSALSDSCDPTLPAFYQINNETQTTNLPVYILVLRRIITPDLDVVKKSIEEKCTKGKIICVIDCLCCEYPSNLSKLFPSNVISHIERFVILFCSPKVYTQLNDSHFTKSPVFFDLTSVSINYDSLPPLTMRQMSTQPFSVYKAKILSATETDVSVKLIDNIVKIERECRWRGRPIQVCEIFPCAAFEQIELINTTTVTFLISENHIISIRLEKAGELVEKIYTMRSKNSVAACADAHIQLQANYKDVITLSLVNLVDNDVGVRCIAYRLLNTLSTSLNLGVTPQLQEAPCVFVPTNTTAFLTPVIGSLVSSQPSLLLSLLPKIVHHPNAAILITALKDAWIVLNRFEEEQLNEVFSLLVSATSEHTPFSALMLNDVWPVLGKQEQLLNSLLNHMLQSPHSLMLLTEITQALVIHQSSFSNIVILRIMTELQSSMDPNLPKLLAFLLVMSFNAPDINIELQLANLMHITTCLAGCGSRFIRQLNSQETLRLFNVSNYKSGQAVIDAVMRMISEHDDMEIYAKSSSDDSLSEHQIDSSNEDDLKQQVSLSNIHQLVSLMMAMVADIEKAVENKREWLVEWRNMARQWVSQSTSPQNFQIRSLIAYSCLATSVSDADIKAIVHMLLQVIKRRESLTSISGVTLSLIRLHTLTPSNSPIHKFIFWIVILLFQLEHATIYEYAIQLLHANLVNLDQMGVFEHTSIERLAMESRIHLEWDLKALDQYAGLSFKANFNFALVGYLLKGLRQPFLSTKVLQLIQLILRITAKSSHSNPFILTKETLPYLLALLPFDEKVQQRFRLGSNPEQQNTRSKIQ</sequence>